<keyword evidence="5 7" id="KW-0648">Protein biosynthesis</keyword>
<dbReference type="GO" id="GO:0006431">
    <property type="term" value="P:methionyl-tRNA aminoacylation"/>
    <property type="evidence" value="ECO:0007669"/>
    <property type="project" value="InterPro"/>
</dbReference>
<feature type="region of interest" description="Disordered" evidence="8">
    <location>
        <begin position="284"/>
        <end position="311"/>
    </location>
</feature>
<evidence type="ECO:0000256" key="6">
    <source>
        <dbReference type="ARBA" id="ARBA00023146"/>
    </source>
</evidence>
<dbReference type="EC" id="6.1.1.10" evidence="1"/>
<evidence type="ECO:0000256" key="2">
    <source>
        <dbReference type="ARBA" id="ARBA00022598"/>
    </source>
</evidence>
<dbReference type="SUPFAM" id="SSF52374">
    <property type="entry name" value="Nucleotidylyl transferase"/>
    <property type="match status" value="1"/>
</dbReference>
<dbReference type="EMBL" id="HBFM01021375">
    <property type="protein sequence ID" value="CAD8778868.1"/>
    <property type="molecule type" value="Transcribed_RNA"/>
</dbReference>
<dbReference type="InterPro" id="IPR041872">
    <property type="entry name" value="Anticodon_Met"/>
</dbReference>
<name>A0A7S0V301_9CHLO</name>
<dbReference type="Pfam" id="PF09334">
    <property type="entry name" value="tRNA-synt_1g"/>
    <property type="match status" value="3"/>
</dbReference>
<reference evidence="11" key="1">
    <citation type="submission" date="2021-01" db="EMBL/GenBank/DDBJ databases">
        <authorList>
            <person name="Corre E."/>
            <person name="Pelletier E."/>
            <person name="Niang G."/>
            <person name="Scheremetjew M."/>
            <person name="Finn R."/>
            <person name="Kale V."/>
            <person name="Holt S."/>
            <person name="Cochrane G."/>
            <person name="Meng A."/>
            <person name="Brown T."/>
            <person name="Cohen L."/>
        </authorList>
    </citation>
    <scope>NUCLEOTIDE SEQUENCE</scope>
    <source>
        <strain evidence="11">SAG 63-3</strain>
    </source>
</reference>
<dbReference type="GO" id="GO:0005739">
    <property type="term" value="C:mitochondrion"/>
    <property type="evidence" value="ECO:0007669"/>
    <property type="project" value="TreeGrafter"/>
</dbReference>
<evidence type="ECO:0000256" key="1">
    <source>
        <dbReference type="ARBA" id="ARBA00012838"/>
    </source>
</evidence>
<feature type="compositionally biased region" description="Basic and acidic residues" evidence="8">
    <location>
        <begin position="300"/>
        <end position="311"/>
    </location>
</feature>
<gene>
    <name evidence="11" type="ORF">PPAR00522_LOCUS13933</name>
</gene>
<feature type="compositionally biased region" description="Low complexity" evidence="8">
    <location>
        <begin position="228"/>
        <end position="243"/>
    </location>
</feature>
<dbReference type="PRINTS" id="PR01041">
    <property type="entry name" value="TRNASYNTHMET"/>
</dbReference>
<evidence type="ECO:0000313" key="11">
    <source>
        <dbReference type="EMBL" id="CAD8778868.1"/>
    </source>
</evidence>
<keyword evidence="3 7" id="KW-0547">Nucleotide-binding</keyword>
<dbReference type="CDD" id="cd07957">
    <property type="entry name" value="Anticodon_Ia_Met"/>
    <property type="match status" value="1"/>
</dbReference>
<dbReference type="CDD" id="cd00814">
    <property type="entry name" value="MetRS_core"/>
    <property type="match status" value="1"/>
</dbReference>
<protein>
    <recommendedName>
        <fullName evidence="1">methionine--tRNA ligase</fullName>
        <ecNumber evidence="1">6.1.1.10</ecNumber>
    </recommendedName>
</protein>
<evidence type="ECO:0000256" key="3">
    <source>
        <dbReference type="ARBA" id="ARBA00022741"/>
    </source>
</evidence>
<feature type="region of interest" description="Disordered" evidence="8">
    <location>
        <begin position="636"/>
        <end position="711"/>
    </location>
</feature>
<dbReference type="SUPFAM" id="SSF47323">
    <property type="entry name" value="Anticodon-binding domain of a subclass of class I aminoacyl-tRNA synthetases"/>
    <property type="match status" value="1"/>
</dbReference>
<dbReference type="InterPro" id="IPR015413">
    <property type="entry name" value="Methionyl/Leucyl_tRNA_Synth"/>
</dbReference>
<feature type="compositionally biased region" description="Basic and acidic residues" evidence="8">
    <location>
        <begin position="677"/>
        <end position="699"/>
    </location>
</feature>
<feature type="compositionally biased region" description="Basic and acidic residues" evidence="8">
    <location>
        <begin position="647"/>
        <end position="670"/>
    </location>
</feature>
<dbReference type="PANTHER" id="PTHR43326:SF1">
    <property type="entry name" value="METHIONINE--TRNA LIGASE, MITOCHONDRIAL"/>
    <property type="match status" value="1"/>
</dbReference>
<sequence length="711" mass="77588">MHLQAEKLLFSSHGSRWKRSLMPIHTLYCTSCNGCSDIANTNKSFPAKNGNSFTITTPLYYVNAAPHLGSAYPTVAADAIARFQRMMGRDVRFITGTDEHGEKIATAAARRDMTPQEHCDDIVASYKHLWEKLDISYDAFVRTTSAAHESLVKAVVHRVAAKGDIYAADYTGWYCVDCEEFKDEGELLEGRRCATHLKPCRWHAETNYFFRLSKYQSDIESLLRSDESSSAPSPSPSATSSSLVMPHARRNEVSIFVTKGLKDFSISRANVDWGVPMPDIGIQIPGSKKDSVEGLQTDSSHSEKGVTDSGRGKEAQQTVYVWFDALVGYLSGLLQCPPLSSATAAPTSSSPSTSADIAHVLAAHGWPADVHVVGKDILRFHALYWPAMLLSAGLPPPRAVFSHGFLTKDGFKMGKSLGNVVDPKALVEAYGADAVRFYLLRENVFGQDGDFSEVALRRAAGTVLANGIGNTLQRSVAILDRSFGGCFPVDSDSLDANAPLRIAAEAAGAAAMAAYQEFRFHDALEAVMKLCAATNAYLDNQEPWKKIKEDESSKAAAGQTLTYVCEAIRIVAVMMHPTTPALSERVFEQLGLSSKEWRWEGVQWGGIQKGSAFPSPSPVFRRIECEMVTMPPAELVSIAQGKTRERKGRDGGVKKEGEGKGKRGGSKEGAKGVTEGQVRKEGESREKGARKEKRSKKEDENVEILDGTEEK</sequence>
<evidence type="ECO:0000259" key="9">
    <source>
        <dbReference type="Pfam" id="PF09334"/>
    </source>
</evidence>
<evidence type="ECO:0000256" key="4">
    <source>
        <dbReference type="ARBA" id="ARBA00022840"/>
    </source>
</evidence>
<dbReference type="Pfam" id="PF19303">
    <property type="entry name" value="Anticodon_3"/>
    <property type="match status" value="1"/>
</dbReference>
<proteinExistence type="inferred from homology"/>
<feature type="domain" description="Methionyl/Leucyl tRNA synthetase" evidence="9">
    <location>
        <begin position="190"/>
        <end position="279"/>
    </location>
</feature>
<dbReference type="InterPro" id="IPR009080">
    <property type="entry name" value="tRNAsynth_Ia_anticodon-bd"/>
</dbReference>
<feature type="domain" description="Methionyl-tRNA synthetase anticodon-binding" evidence="10">
    <location>
        <begin position="513"/>
        <end position="626"/>
    </location>
</feature>
<evidence type="ECO:0000259" key="10">
    <source>
        <dbReference type="Pfam" id="PF19303"/>
    </source>
</evidence>
<dbReference type="InterPro" id="IPR033911">
    <property type="entry name" value="MetRS_core"/>
</dbReference>
<evidence type="ECO:0000256" key="7">
    <source>
        <dbReference type="RuleBase" id="RU363039"/>
    </source>
</evidence>
<keyword evidence="4 7" id="KW-0067">ATP-binding</keyword>
<feature type="compositionally biased region" description="Acidic residues" evidence="8">
    <location>
        <begin position="700"/>
        <end position="711"/>
    </location>
</feature>
<evidence type="ECO:0000256" key="5">
    <source>
        <dbReference type="ARBA" id="ARBA00022917"/>
    </source>
</evidence>
<feature type="domain" description="Methionyl/Leucyl tRNA synthetase" evidence="9">
    <location>
        <begin position="314"/>
        <end position="475"/>
    </location>
</feature>
<dbReference type="Gene3D" id="1.10.730.10">
    <property type="entry name" value="Isoleucyl-tRNA Synthetase, Domain 1"/>
    <property type="match status" value="1"/>
</dbReference>
<organism evidence="11">
    <name type="scientific">Polytomella parva</name>
    <dbReference type="NCBI Taxonomy" id="51329"/>
    <lineage>
        <taxon>Eukaryota</taxon>
        <taxon>Viridiplantae</taxon>
        <taxon>Chlorophyta</taxon>
        <taxon>core chlorophytes</taxon>
        <taxon>Chlorophyceae</taxon>
        <taxon>CS clade</taxon>
        <taxon>Chlamydomonadales</taxon>
        <taxon>Chlamydomonadaceae</taxon>
        <taxon>Polytomella</taxon>
    </lineage>
</organism>
<feature type="region of interest" description="Disordered" evidence="8">
    <location>
        <begin position="225"/>
        <end position="244"/>
    </location>
</feature>
<comment type="similarity">
    <text evidence="7">Belongs to the class-I aminoacyl-tRNA synthetase family.</text>
</comment>
<dbReference type="GO" id="GO:0005524">
    <property type="term" value="F:ATP binding"/>
    <property type="evidence" value="ECO:0007669"/>
    <property type="project" value="UniProtKB-KW"/>
</dbReference>
<dbReference type="InterPro" id="IPR014729">
    <property type="entry name" value="Rossmann-like_a/b/a_fold"/>
</dbReference>
<feature type="domain" description="Methionyl/Leucyl tRNA synthetase" evidence="9">
    <location>
        <begin position="54"/>
        <end position="182"/>
    </location>
</feature>
<keyword evidence="2 7" id="KW-0436">Ligase</keyword>
<evidence type="ECO:0000256" key="8">
    <source>
        <dbReference type="SAM" id="MobiDB-lite"/>
    </source>
</evidence>
<dbReference type="GO" id="GO:0004825">
    <property type="term" value="F:methionine-tRNA ligase activity"/>
    <property type="evidence" value="ECO:0007669"/>
    <property type="project" value="UniProtKB-EC"/>
</dbReference>
<accession>A0A7S0V301</accession>
<dbReference type="Gene3D" id="2.170.220.10">
    <property type="match status" value="1"/>
</dbReference>
<dbReference type="PANTHER" id="PTHR43326">
    <property type="entry name" value="METHIONYL-TRNA SYNTHETASE"/>
    <property type="match status" value="1"/>
</dbReference>
<dbReference type="Gene3D" id="3.40.50.620">
    <property type="entry name" value="HUPs"/>
    <property type="match status" value="1"/>
</dbReference>
<keyword evidence="6 7" id="KW-0030">Aminoacyl-tRNA synthetase</keyword>
<dbReference type="AlphaFoldDB" id="A0A7S0V301"/>
<dbReference type="InterPro" id="IPR023457">
    <property type="entry name" value="Met-tRNA_synth_2"/>
</dbReference>
<dbReference type="HAMAP" id="MF_01228">
    <property type="entry name" value="Met_tRNA_synth_type2"/>
    <property type="match status" value="1"/>
</dbReference>
<dbReference type="GO" id="GO:0009570">
    <property type="term" value="C:chloroplast stroma"/>
    <property type="evidence" value="ECO:0007669"/>
    <property type="project" value="TreeGrafter"/>
</dbReference>